<feature type="region of interest" description="Disordered" evidence="1">
    <location>
        <begin position="55"/>
        <end position="74"/>
    </location>
</feature>
<dbReference type="AlphaFoldDB" id="A0AAD3ZXX7"/>
<proteinExistence type="predicted"/>
<evidence type="ECO:0000313" key="4">
    <source>
        <dbReference type="Proteomes" id="UP000436027"/>
    </source>
</evidence>
<sequence length="481" mass="45759">MTSLGIVDLLDPRVQRAAASPSPSRQITPGAAAFADVILDASRVDADAVEGTFAGASTEGDTADAAPAAPSTPATNIPPAIVPLPEPTFVLPVSAVVIGDATGEVPAAAIPAPQSADAADAPEGAVTVVAAESAASAGSIGAPAAVAGTTAPASPVETAPAQPAVSETTRSLPLATTTTSALDAPTPAASHSAGPTATGVLGTAEPALPRTASTASRIGVSSGPISGIPVVAGAPSVPVPTAHAGAPETDAVPPALSPDAPTTPAPAISASAPAPAASASTGDAPVPPAAVGSTPPPTPVAAAAPAAAAAPRPALLPQITAPVISLAQAPDGDHSLTLTVSPENLGPVTVRAHISGGAIHIELHAPNDLGREALRAILVDLRRDLAAAAPQASLLLSTSDDGPASSNPQHSAHNSTGGGTGSSNGATTGTNSGEPGAADARGRDAAHPSSGDRASTDLTSPTDPASPAPLISPHGGIDVFA</sequence>
<dbReference type="Proteomes" id="UP000436027">
    <property type="component" value="Unassembled WGS sequence"/>
</dbReference>
<dbReference type="InterPro" id="IPR038610">
    <property type="entry name" value="FliK-like_C_sf"/>
</dbReference>
<feature type="domain" description="Flagellar hook-length control protein-like C-terminal" evidence="2">
    <location>
        <begin position="328"/>
        <end position="389"/>
    </location>
</feature>
<dbReference type="CDD" id="cd17470">
    <property type="entry name" value="T3SS_Flik_C"/>
    <property type="match status" value="1"/>
</dbReference>
<feature type="compositionally biased region" description="Low complexity" evidence="1">
    <location>
        <begin position="63"/>
        <end position="74"/>
    </location>
</feature>
<feature type="region of interest" description="Disordered" evidence="1">
    <location>
        <begin position="396"/>
        <end position="481"/>
    </location>
</feature>
<gene>
    <name evidence="3" type="ORF">F6W70_14040</name>
</gene>
<feature type="compositionally biased region" description="Polar residues" evidence="1">
    <location>
        <begin position="397"/>
        <end position="409"/>
    </location>
</feature>
<protein>
    <recommendedName>
        <fullName evidence="2">Flagellar hook-length control protein-like C-terminal domain-containing protein</fullName>
    </recommendedName>
</protein>
<feature type="region of interest" description="Disordered" evidence="1">
    <location>
        <begin position="150"/>
        <end position="203"/>
    </location>
</feature>
<feature type="compositionally biased region" description="Low complexity" evidence="1">
    <location>
        <begin position="253"/>
        <end position="293"/>
    </location>
</feature>
<feature type="compositionally biased region" description="Polar residues" evidence="1">
    <location>
        <begin position="452"/>
        <end position="463"/>
    </location>
</feature>
<dbReference type="EMBL" id="WAAQ01000002">
    <property type="protein sequence ID" value="KAB1883708.1"/>
    <property type="molecule type" value="Genomic_DNA"/>
</dbReference>
<evidence type="ECO:0000259" key="2">
    <source>
        <dbReference type="Pfam" id="PF02120"/>
    </source>
</evidence>
<evidence type="ECO:0000256" key="1">
    <source>
        <dbReference type="SAM" id="MobiDB-lite"/>
    </source>
</evidence>
<comment type="caution">
    <text evidence="3">The sequence shown here is derived from an EMBL/GenBank/DDBJ whole genome shotgun (WGS) entry which is preliminary data.</text>
</comment>
<name>A0AAD3ZXX7_MICMQ</name>
<dbReference type="RefSeq" id="WP_151487057.1">
    <property type="nucleotide sequence ID" value="NZ_BAAAIN010000001.1"/>
</dbReference>
<dbReference type="Gene3D" id="3.30.750.140">
    <property type="match status" value="1"/>
</dbReference>
<organism evidence="3 4">
    <name type="scientific">Microbacterium maritypicum</name>
    <name type="common">Microbacterium liquefaciens</name>
    <dbReference type="NCBI Taxonomy" id="33918"/>
    <lineage>
        <taxon>Bacteria</taxon>
        <taxon>Bacillati</taxon>
        <taxon>Actinomycetota</taxon>
        <taxon>Actinomycetes</taxon>
        <taxon>Micrococcales</taxon>
        <taxon>Microbacteriaceae</taxon>
        <taxon>Microbacterium</taxon>
    </lineage>
</organism>
<dbReference type="Pfam" id="PF02120">
    <property type="entry name" value="Flg_hook"/>
    <property type="match status" value="1"/>
</dbReference>
<accession>A0AAD3ZXX7</accession>
<feature type="compositionally biased region" description="Low complexity" evidence="1">
    <location>
        <begin position="168"/>
        <end position="190"/>
    </location>
</feature>
<feature type="region of interest" description="Disordered" evidence="1">
    <location>
        <begin position="239"/>
        <end position="305"/>
    </location>
</feature>
<dbReference type="InterPro" id="IPR021136">
    <property type="entry name" value="Flagellar_hook_control-like_C"/>
</dbReference>
<evidence type="ECO:0000313" key="3">
    <source>
        <dbReference type="EMBL" id="KAB1883708.1"/>
    </source>
</evidence>
<reference evidence="3 4" key="1">
    <citation type="submission" date="2019-09" db="EMBL/GenBank/DDBJ databases">
        <title>Whole genome sequencing of Microbacterium maritypicum.</title>
        <authorList>
            <person name="Lenchi N."/>
        </authorList>
    </citation>
    <scope>NUCLEOTIDE SEQUENCE [LARGE SCALE GENOMIC DNA]</scope>
    <source>
        <strain evidence="3 4">DSM 12512</strain>
    </source>
</reference>
<feature type="compositionally biased region" description="Low complexity" evidence="1">
    <location>
        <begin position="423"/>
        <end position="439"/>
    </location>
</feature>